<reference evidence="1 2" key="1">
    <citation type="submission" date="2018-05" db="EMBL/GenBank/DDBJ databases">
        <title>A metagenomic window into the 2 km-deep terrestrial subsurface aquifer revealed taxonomically and functionally diverse microbial community comprising novel uncultured bacterial lineages.</title>
        <authorList>
            <person name="Kadnikov V.V."/>
            <person name="Mardanov A.V."/>
            <person name="Beletsky A.V."/>
            <person name="Banks D."/>
            <person name="Pimenov N.V."/>
            <person name="Frank Y.A."/>
            <person name="Karnachuk O.V."/>
            <person name="Ravin N.V."/>
        </authorList>
    </citation>
    <scope>NUCLEOTIDE SEQUENCE [LARGE SCALE GENOMIC DNA]</scope>
    <source>
        <strain evidence="1">BY</strain>
    </source>
</reference>
<accession>A0A2Z4Y7G3</accession>
<evidence type="ECO:0000313" key="1">
    <source>
        <dbReference type="EMBL" id="AXA36966.1"/>
    </source>
</evidence>
<dbReference type="Proteomes" id="UP000262583">
    <property type="component" value="Chromosome"/>
</dbReference>
<evidence type="ECO:0000313" key="2">
    <source>
        <dbReference type="Proteomes" id="UP000262583"/>
    </source>
</evidence>
<proteinExistence type="predicted"/>
<dbReference type="KEGG" id="schv:BRCON_2189"/>
<organism evidence="1 2">
    <name type="scientific">Sumerlaea chitinivorans</name>
    <dbReference type="NCBI Taxonomy" id="2250252"/>
    <lineage>
        <taxon>Bacteria</taxon>
        <taxon>Candidatus Sumerlaeota</taxon>
        <taxon>Candidatus Sumerlaeia</taxon>
        <taxon>Candidatus Sumerlaeales</taxon>
        <taxon>Candidatus Sumerlaeaceae</taxon>
        <taxon>Candidatus Sumerlaea</taxon>
    </lineage>
</organism>
<name>A0A2Z4Y7G3_SUMC1</name>
<dbReference type="AlphaFoldDB" id="A0A2Z4Y7G3"/>
<dbReference type="EMBL" id="CP030759">
    <property type="protein sequence ID" value="AXA36966.1"/>
    <property type="molecule type" value="Genomic_DNA"/>
</dbReference>
<sequence>MLTGAVAALRAGALAAFTALMLRLRGLAVTSLRHCGKHRDTENRSKGKGKGKLLHRSISFVI</sequence>
<protein>
    <submittedName>
        <fullName evidence="1">Uncharacterized protein</fullName>
    </submittedName>
</protein>
<gene>
    <name evidence="1" type="ORF">BRCON_2189</name>
</gene>